<evidence type="ECO:0000259" key="3">
    <source>
        <dbReference type="PROSITE" id="PS51762"/>
    </source>
</evidence>
<evidence type="ECO:0000256" key="2">
    <source>
        <dbReference type="SAM" id="SignalP"/>
    </source>
</evidence>
<dbReference type="STRING" id="747676.F4RK97"/>
<dbReference type="InterPro" id="IPR013320">
    <property type="entry name" value="ConA-like_dom_sf"/>
</dbReference>
<dbReference type="InterPro" id="IPR050546">
    <property type="entry name" value="Glycosyl_Hydrlase_16"/>
</dbReference>
<dbReference type="GO" id="GO:0004553">
    <property type="term" value="F:hydrolase activity, hydrolyzing O-glycosyl compounds"/>
    <property type="evidence" value="ECO:0007669"/>
    <property type="project" value="InterPro"/>
</dbReference>
<feature type="compositionally biased region" description="Polar residues" evidence="1">
    <location>
        <begin position="265"/>
        <end position="286"/>
    </location>
</feature>
<dbReference type="Gene3D" id="2.60.120.200">
    <property type="match status" value="1"/>
</dbReference>
<dbReference type="EMBL" id="GL883105">
    <property type="protein sequence ID" value="EGG07218.1"/>
    <property type="molecule type" value="Genomic_DNA"/>
</dbReference>
<dbReference type="KEGG" id="mlr:MELLADRAFT_71768"/>
<reference evidence="5" key="1">
    <citation type="journal article" date="2011" name="Proc. Natl. Acad. Sci. U.S.A.">
        <title>Obligate biotrophy features unraveled by the genomic analysis of rust fungi.</title>
        <authorList>
            <person name="Duplessis S."/>
            <person name="Cuomo C.A."/>
            <person name="Lin Y.-C."/>
            <person name="Aerts A."/>
            <person name="Tisserant E."/>
            <person name="Veneault-Fourrey C."/>
            <person name="Joly D.L."/>
            <person name="Hacquard S."/>
            <person name="Amselem J."/>
            <person name="Cantarel B.L."/>
            <person name="Chiu R."/>
            <person name="Coutinho P.M."/>
            <person name="Feau N."/>
            <person name="Field M."/>
            <person name="Frey P."/>
            <person name="Gelhaye E."/>
            <person name="Goldberg J."/>
            <person name="Grabherr M.G."/>
            <person name="Kodira C.D."/>
            <person name="Kohler A."/>
            <person name="Kuees U."/>
            <person name="Lindquist E.A."/>
            <person name="Lucas S.M."/>
            <person name="Mago R."/>
            <person name="Mauceli E."/>
            <person name="Morin E."/>
            <person name="Murat C."/>
            <person name="Pangilinan J.L."/>
            <person name="Park R."/>
            <person name="Pearson M."/>
            <person name="Quesneville H."/>
            <person name="Rouhier N."/>
            <person name="Sakthikumar S."/>
            <person name="Salamov A.A."/>
            <person name="Schmutz J."/>
            <person name="Selles B."/>
            <person name="Shapiro H."/>
            <person name="Tanguay P."/>
            <person name="Tuskan G.A."/>
            <person name="Henrissat B."/>
            <person name="Van de Peer Y."/>
            <person name="Rouze P."/>
            <person name="Ellis J.G."/>
            <person name="Dodds P.N."/>
            <person name="Schein J.E."/>
            <person name="Zhong S."/>
            <person name="Hamelin R.C."/>
            <person name="Grigoriev I.V."/>
            <person name="Szabo L.J."/>
            <person name="Martin F."/>
        </authorList>
    </citation>
    <scope>NUCLEOTIDE SEQUENCE [LARGE SCALE GENOMIC DNA]</scope>
    <source>
        <strain evidence="5">98AG31 / pathotype 3-4-7</strain>
    </source>
</reference>
<dbReference type="VEuPathDB" id="FungiDB:MELLADRAFT_71768"/>
<feature type="region of interest" description="Disordered" evidence="1">
    <location>
        <begin position="264"/>
        <end position="286"/>
    </location>
</feature>
<dbReference type="PANTHER" id="PTHR10963:SF24">
    <property type="entry name" value="GLYCOSIDASE C21B10.07-RELATED"/>
    <property type="match status" value="1"/>
</dbReference>
<dbReference type="HOGENOM" id="CLU_016972_1_1_1"/>
<name>F4RK97_MELLP</name>
<dbReference type="GO" id="GO:0009251">
    <property type="term" value="P:glucan catabolic process"/>
    <property type="evidence" value="ECO:0007669"/>
    <property type="project" value="TreeGrafter"/>
</dbReference>
<keyword evidence="2" id="KW-0732">Signal</keyword>
<feature type="chain" id="PRO_5003321644" evidence="2">
    <location>
        <begin position="26"/>
        <end position="359"/>
    </location>
</feature>
<keyword evidence="4" id="KW-0378">Hydrolase</keyword>
<dbReference type="GeneID" id="18931923"/>
<dbReference type="InParanoid" id="F4RK97"/>
<organism evidence="5">
    <name type="scientific">Melampsora larici-populina (strain 98AG31 / pathotype 3-4-7)</name>
    <name type="common">Poplar leaf rust fungus</name>
    <dbReference type="NCBI Taxonomy" id="747676"/>
    <lineage>
        <taxon>Eukaryota</taxon>
        <taxon>Fungi</taxon>
        <taxon>Dikarya</taxon>
        <taxon>Basidiomycota</taxon>
        <taxon>Pucciniomycotina</taxon>
        <taxon>Pucciniomycetes</taxon>
        <taxon>Pucciniales</taxon>
        <taxon>Melampsoraceae</taxon>
        <taxon>Melampsora</taxon>
    </lineage>
</organism>
<dbReference type="RefSeq" id="XP_007409660.1">
    <property type="nucleotide sequence ID" value="XM_007409598.1"/>
</dbReference>
<dbReference type="AlphaFoldDB" id="F4RK97"/>
<dbReference type="PANTHER" id="PTHR10963">
    <property type="entry name" value="GLYCOSYL HYDROLASE-RELATED"/>
    <property type="match status" value="1"/>
</dbReference>
<accession>F4RK97</accession>
<feature type="region of interest" description="Disordered" evidence="1">
    <location>
        <begin position="32"/>
        <end position="53"/>
    </location>
</feature>
<sequence>MRTNSFNSLSLNITIILSLLIYIQSQSNSITDAKKHKPKKSCQSRPAKENTWNLKSHSSGNNLINFFNFETANDGSQGGIAKYVDLEEGYDSSMIGSNNGALYFGVDTTPYSENRKSFRLSSKQTFSAGTLVVVDVLHMPATCGSWPALWTVAKEAEWPQQGEIDIIEGVNMFTQNSISVHTKPGFWMKSTGFHSKFMLDGDQQTNCDVAATDDQGCGLRDTNQTSFGEPFNAAEGGVHVLEWTTDSISIYFFPRGKIPDDISSGYPSRSPSWGQPTAKFQGSGGQSTSDYFKDHVLVVNTNLCGKWPESIWNSDASYAGQPKSCAAITGHDTCQDFITNAGDKLDEAYWAIKSVKVYN</sequence>
<feature type="signal peptide" evidence="2">
    <location>
        <begin position="1"/>
        <end position="25"/>
    </location>
</feature>
<evidence type="ECO:0000313" key="4">
    <source>
        <dbReference type="EMBL" id="EGG07218.1"/>
    </source>
</evidence>
<dbReference type="OrthoDB" id="192832at2759"/>
<evidence type="ECO:0000313" key="5">
    <source>
        <dbReference type="Proteomes" id="UP000001072"/>
    </source>
</evidence>
<dbReference type="SUPFAM" id="SSF49899">
    <property type="entry name" value="Concanavalin A-like lectins/glucanases"/>
    <property type="match status" value="1"/>
</dbReference>
<feature type="domain" description="GH16" evidence="3">
    <location>
        <begin position="50"/>
        <end position="300"/>
    </location>
</feature>
<dbReference type="Pfam" id="PF26113">
    <property type="entry name" value="GH16_XgeA"/>
    <property type="match status" value="1"/>
</dbReference>
<dbReference type="PROSITE" id="PS51762">
    <property type="entry name" value="GH16_2"/>
    <property type="match status" value="1"/>
</dbReference>
<dbReference type="Proteomes" id="UP000001072">
    <property type="component" value="Unassembled WGS sequence"/>
</dbReference>
<gene>
    <name evidence="4" type="ORF">MELLADRAFT_71768</name>
</gene>
<proteinExistence type="predicted"/>
<keyword evidence="5" id="KW-1185">Reference proteome</keyword>
<protein>
    <submittedName>
        <fullName evidence="4">Family 16 glycoside hydrolase</fullName>
    </submittedName>
</protein>
<evidence type="ECO:0000256" key="1">
    <source>
        <dbReference type="SAM" id="MobiDB-lite"/>
    </source>
</evidence>
<dbReference type="InterPro" id="IPR000757">
    <property type="entry name" value="Beta-glucanase-like"/>
</dbReference>
<dbReference type="eggNOG" id="ENOG502RGZ1">
    <property type="taxonomic scope" value="Eukaryota"/>
</dbReference>